<comment type="subcellular location">
    <subcellularLocation>
        <location evidence="1">Cytoplasm</location>
    </subcellularLocation>
</comment>
<dbReference type="EC" id="2.1.1.-" evidence="1"/>
<feature type="binding site" evidence="1">
    <location>
        <position position="66"/>
    </location>
    <ligand>
        <name>S-adenosyl-L-methionine</name>
        <dbReference type="ChEBI" id="CHEBI:59789"/>
    </ligand>
</feature>
<evidence type="ECO:0000313" key="2">
    <source>
        <dbReference type="EMBL" id="CCG82618.1"/>
    </source>
</evidence>
<gene>
    <name evidence="1" type="primary">EFM6</name>
    <name evidence="2" type="ORF">TAPDE_002707</name>
</gene>
<dbReference type="VEuPathDB" id="FungiDB:TAPDE_002707"/>
<dbReference type="InterPro" id="IPR033684">
    <property type="entry name" value="EFM6"/>
</dbReference>
<dbReference type="GO" id="GO:0016279">
    <property type="term" value="F:protein-lysine N-methyltransferase activity"/>
    <property type="evidence" value="ECO:0007669"/>
    <property type="project" value="UniProtKB-UniRule"/>
</dbReference>
<feature type="binding site" evidence="1">
    <location>
        <position position="169"/>
    </location>
    <ligand>
        <name>S-adenosyl-L-methionine</name>
        <dbReference type="ChEBI" id="CHEBI:59789"/>
    </ligand>
</feature>
<dbReference type="InterPro" id="IPR019410">
    <property type="entry name" value="Methyltransf_16"/>
</dbReference>
<comment type="similarity">
    <text evidence="1">Belongs to the class I-like SAM-binding methyltransferase superfamily. METTL21 family. EFM6 subfamily.</text>
</comment>
<dbReference type="Proteomes" id="UP000013776">
    <property type="component" value="Unassembled WGS sequence"/>
</dbReference>
<keyword evidence="1" id="KW-0808">Transferase</keyword>
<dbReference type="Pfam" id="PF10294">
    <property type="entry name" value="Methyltransf_16"/>
    <property type="match status" value="1"/>
</dbReference>
<feature type="binding site" evidence="1">
    <location>
        <position position="152"/>
    </location>
    <ligand>
        <name>S-adenosyl-L-methionine</name>
        <dbReference type="ChEBI" id="CHEBI:59789"/>
    </ligand>
</feature>
<reference evidence="2 3" key="1">
    <citation type="journal article" date="2013" name="MBio">
        <title>Genome sequencing of the plant pathogen Taphrina deformans, the causal agent of peach leaf curl.</title>
        <authorList>
            <person name="Cisse O.H."/>
            <person name="Almeida J.M.G.C.F."/>
            <person name="Fonseca A."/>
            <person name="Kumar A.A."/>
            <person name="Salojaervi J."/>
            <person name="Overmyer K."/>
            <person name="Hauser P.M."/>
            <person name="Pagni M."/>
        </authorList>
    </citation>
    <scope>NUCLEOTIDE SEQUENCE [LARGE SCALE GENOMIC DNA]</scope>
    <source>
        <strain evidence="3">PYCC 5710 / ATCC 11124 / CBS 356.35 / IMI 108563 / JCM 9778 / NBRC 8474</strain>
    </source>
</reference>
<dbReference type="STRING" id="1097556.R4XA11"/>
<keyword evidence="1" id="KW-0963">Cytoplasm</keyword>
<dbReference type="SUPFAM" id="SSF53335">
    <property type="entry name" value="S-adenosyl-L-methionine-dependent methyltransferases"/>
    <property type="match status" value="1"/>
</dbReference>
<dbReference type="HAMAP" id="MF_03198">
    <property type="entry name" value="Methyltr_EFM6"/>
    <property type="match status" value="1"/>
</dbReference>
<keyword evidence="3" id="KW-1185">Reference proteome</keyword>
<comment type="caution">
    <text evidence="2">The sequence shown here is derived from an EMBL/GenBank/DDBJ whole genome shotgun (WGS) entry which is preliminary data.</text>
</comment>
<feature type="binding site" evidence="1">
    <location>
        <begin position="98"/>
        <end position="100"/>
    </location>
    <ligand>
        <name>S-adenosyl-L-methionine</name>
        <dbReference type="ChEBI" id="CHEBI:59789"/>
    </ligand>
</feature>
<dbReference type="EMBL" id="CAHR02000094">
    <property type="protein sequence ID" value="CCG82618.1"/>
    <property type="molecule type" value="Genomic_DNA"/>
</dbReference>
<dbReference type="Gene3D" id="3.40.50.150">
    <property type="entry name" value="Vaccinia Virus protein VP39"/>
    <property type="match status" value="1"/>
</dbReference>
<dbReference type="PANTHER" id="PTHR14614:SF132">
    <property type="entry name" value="PROTEIN-LYSINE METHYLTRANSFERASE C42C1.13"/>
    <property type="match status" value="1"/>
</dbReference>
<dbReference type="GO" id="GO:0005737">
    <property type="term" value="C:cytoplasm"/>
    <property type="evidence" value="ECO:0007669"/>
    <property type="project" value="UniProtKB-SubCell"/>
</dbReference>
<dbReference type="GO" id="GO:0032259">
    <property type="term" value="P:methylation"/>
    <property type="evidence" value="ECO:0007669"/>
    <property type="project" value="UniProtKB-KW"/>
</dbReference>
<organism evidence="2 3">
    <name type="scientific">Taphrina deformans (strain PYCC 5710 / ATCC 11124 / CBS 356.35 / IMI 108563 / JCM 9778 / NBRC 8474)</name>
    <name type="common">Peach leaf curl fungus</name>
    <name type="synonym">Lalaria deformans</name>
    <dbReference type="NCBI Taxonomy" id="1097556"/>
    <lineage>
        <taxon>Eukaryota</taxon>
        <taxon>Fungi</taxon>
        <taxon>Dikarya</taxon>
        <taxon>Ascomycota</taxon>
        <taxon>Taphrinomycotina</taxon>
        <taxon>Taphrinomycetes</taxon>
        <taxon>Taphrinales</taxon>
        <taxon>Taphrinaceae</taxon>
        <taxon>Taphrina</taxon>
    </lineage>
</organism>
<protein>
    <recommendedName>
        <fullName evidence="1">Protein-lysine N-methyltransferase EFM6</fullName>
        <ecNumber evidence="1">2.1.1.-</ecNumber>
    </recommendedName>
    <alternativeName>
        <fullName evidence="1">Elongation factor methyltransferase 6</fullName>
    </alternativeName>
</protein>
<dbReference type="PANTHER" id="PTHR14614">
    <property type="entry name" value="HEPATOCELLULAR CARCINOMA-ASSOCIATED ANTIGEN"/>
    <property type="match status" value="1"/>
</dbReference>
<dbReference type="InterPro" id="IPR029063">
    <property type="entry name" value="SAM-dependent_MTases_sf"/>
</dbReference>
<proteinExistence type="inferred from homology"/>
<name>R4XA11_TAPDE</name>
<dbReference type="AlphaFoldDB" id="R4XA11"/>
<keyword evidence="1" id="KW-0949">S-adenosyl-L-methionine</keyword>
<sequence>MLDDDDTRVEYDFFPEDDDDDGPKITDTGATPGVKFSDSTYAVDVTSSCRLTLAHDPLVGTGGLLWPAGEVLARYLLTPSPSLDPAACLRDKKVVEVGSGTGVVGLSCAQTLDLGLRGHLILTDLPAVLPILRRNVALNGLAPAVSVRPLAWGQPVGPDLANCDVVLAADCVYLEHLFQPLLDTLLALMLRPGAVAYLAYKKRRRADARFFKLLRKDFFVREVDVEPPRREKQGIHVYQVIRRDK</sequence>
<dbReference type="OrthoDB" id="407325at2759"/>
<keyword evidence="1" id="KW-0489">Methyltransferase</keyword>
<feature type="binding site" evidence="1">
    <location>
        <position position="124"/>
    </location>
    <ligand>
        <name>S-adenosyl-L-methionine</name>
        <dbReference type="ChEBI" id="CHEBI:59789"/>
    </ligand>
</feature>
<dbReference type="eggNOG" id="KOG2793">
    <property type="taxonomic scope" value="Eukaryota"/>
</dbReference>
<accession>R4XA11</accession>
<evidence type="ECO:0000313" key="3">
    <source>
        <dbReference type="Proteomes" id="UP000013776"/>
    </source>
</evidence>
<evidence type="ECO:0000256" key="1">
    <source>
        <dbReference type="HAMAP-Rule" id="MF_03198"/>
    </source>
</evidence>
<comment type="function">
    <text evidence="1">S-adenosyl-L-methionine-dependent protein-lysine N-methyltransferase that methylates elongation factor 1-alpha.</text>
</comment>